<dbReference type="Pfam" id="PF03553">
    <property type="entry name" value="Na_H_antiporter"/>
    <property type="match status" value="2"/>
</dbReference>
<evidence type="ECO:0000256" key="5">
    <source>
        <dbReference type="ARBA" id="ARBA00023136"/>
    </source>
</evidence>
<keyword evidence="11" id="KW-1185">Reference proteome</keyword>
<dbReference type="GO" id="GO:0005886">
    <property type="term" value="C:plasma membrane"/>
    <property type="evidence" value="ECO:0007669"/>
    <property type="project" value="UniProtKB-SubCell"/>
</dbReference>
<feature type="transmembrane region" description="Helical" evidence="7">
    <location>
        <begin position="202"/>
        <end position="219"/>
    </location>
</feature>
<feature type="transmembrane region" description="Helical" evidence="7">
    <location>
        <begin position="651"/>
        <end position="669"/>
    </location>
</feature>
<feature type="region of interest" description="Disordered" evidence="6">
    <location>
        <begin position="377"/>
        <end position="402"/>
    </location>
</feature>
<feature type="compositionally biased region" description="Basic and acidic residues" evidence="6">
    <location>
        <begin position="770"/>
        <end position="779"/>
    </location>
</feature>
<evidence type="ECO:0000259" key="9">
    <source>
        <dbReference type="Pfam" id="PF03553"/>
    </source>
</evidence>
<dbReference type="PANTHER" id="PTHR43478">
    <property type="entry name" value="NA+/H+ ANTIPORTER-RELATED"/>
    <property type="match status" value="1"/>
</dbReference>
<name>B7G9D4_PHATC</name>
<dbReference type="InterPro" id="IPR018461">
    <property type="entry name" value="Na/H_Antiport_NhaC-like_C"/>
</dbReference>
<evidence type="ECO:0000256" key="3">
    <source>
        <dbReference type="ARBA" id="ARBA00022692"/>
    </source>
</evidence>
<evidence type="ECO:0000313" key="11">
    <source>
        <dbReference type="Proteomes" id="UP000000759"/>
    </source>
</evidence>
<feature type="transmembrane region" description="Helical" evidence="7">
    <location>
        <begin position="604"/>
        <end position="620"/>
    </location>
</feature>
<evidence type="ECO:0000313" key="10">
    <source>
        <dbReference type="EMBL" id="EEC44938.1"/>
    </source>
</evidence>
<feature type="domain" description="Na+/H+ antiporter NhaC-like C-terminal" evidence="9">
    <location>
        <begin position="295"/>
        <end position="467"/>
    </location>
</feature>
<dbReference type="PaxDb" id="2850-Phatr49064"/>
<keyword evidence="8" id="KW-0732">Signal</keyword>
<feature type="domain" description="Na+/H+ antiporter NhaC-like C-terminal" evidence="9">
    <location>
        <begin position="510"/>
        <end position="662"/>
    </location>
</feature>
<proteinExistence type="predicted"/>
<accession>B7G9D4</accession>
<dbReference type="EMBL" id="CM000622">
    <property type="protein sequence ID" value="EEC44938.1"/>
    <property type="molecule type" value="Genomic_DNA"/>
</dbReference>
<dbReference type="Proteomes" id="UP000000759">
    <property type="component" value="Chromosome 20"/>
</dbReference>
<evidence type="ECO:0000256" key="4">
    <source>
        <dbReference type="ARBA" id="ARBA00022989"/>
    </source>
</evidence>
<dbReference type="OrthoDB" id="5593520at2759"/>
<dbReference type="PANTHER" id="PTHR43478:SF1">
    <property type="entry name" value="NA+_H+ ANTIPORTER NHAC-LIKE C-TERMINAL DOMAIN-CONTAINING PROTEIN"/>
    <property type="match status" value="1"/>
</dbReference>
<feature type="chain" id="PRO_5002853039" description="Na+/H+ antiporter NhaC-like C-terminal domain-containing protein" evidence="8">
    <location>
        <begin position="20"/>
        <end position="779"/>
    </location>
</feature>
<evidence type="ECO:0000256" key="8">
    <source>
        <dbReference type="SAM" id="SignalP"/>
    </source>
</evidence>
<dbReference type="InParanoid" id="B7G9D4"/>
<keyword evidence="3 7" id="KW-0812">Transmembrane</keyword>
<dbReference type="AlphaFoldDB" id="B7G9D4"/>
<feature type="transmembrane region" description="Helical" evidence="7">
    <location>
        <begin position="342"/>
        <end position="360"/>
    </location>
</feature>
<reference evidence="11" key="2">
    <citation type="submission" date="2008-08" db="EMBL/GenBank/DDBJ databases">
        <authorList>
            <consortium name="Diatom Consortium"/>
            <person name="Grigoriev I."/>
            <person name="Grimwood J."/>
            <person name="Kuo A."/>
            <person name="Otillar R.P."/>
            <person name="Salamov A."/>
            <person name="Detter J.C."/>
            <person name="Lindquist E."/>
            <person name="Shapiro H."/>
            <person name="Lucas S."/>
            <person name="Glavina del Rio T."/>
            <person name="Pitluck S."/>
            <person name="Rokhsar D."/>
            <person name="Bowler C."/>
        </authorList>
    </citation>
    <scope>GENOME REANNOTATION</scope>
    <source>
        <strain evidence="11">CCAP 1055/1</strain>
    </source>
</reference>
<keyword evidence="2" id="KW-1003">Cell membrane</keyword>
<gene>
    <name evidence="10" type="ORF">PHATRDRAFT_49064</name>
</gene>
<dbReference type="HOGENOM" id="CLU_018751_2_0_1"/>
<reference evidence="10 11" key="1">
    <citation type="journal article" date="2008" name="Nature">
        <title>The Phaeodactylum genome reveals the evolutionary history of diatom genomes.</title>
        <authorList>
            <person name="Bowler C."/>
            <person name="Allen A.E."/>
            <person name="Badger J.H."/>
            <person name="Grimwood J."/>
            <person name="Jabbari K."/>
            <person name="Kuo A."/>
            <person name="Maheswari U."/>
            <person name="Martens C."/>
            <person name="Maumus F."/>
            <person name="Otillar R.P."/>
            <person name="Rayko E."/>
            <person name="Salamov A."/>
            <person name="Vandepoele K."/>
            <person name="Beszteri B."/>
            <person name="Gruber A."/>
            <person name="Heijde M."/>
            <person name="Katinka M."/>
            <person name="Mock T."/>
            <person name="Valentin K."/>
            <person name="Verret F."/>
            <person name="Berges J.A."/>
            <person name="Brownlee C."/>
            <person name="Cadoret J.P."/>
            <person name="Chiovitti A."/>
            <person name="Choi C.J."/>
            <person name="Coesel S."/>
            <person name="De Martino A."/>
            <person name="Detter J.C."/>
            <person name="Durkin C."/>
            <person name="Falciatore A."/>
            <person name="Fournet J."/>
            <person name="Haruta M."/>
            <person name="Huysman M.J."/>
            <person name="Jenkins B.D."/>
            <person name="Jiroutova K."/>
            <person name="Jorgensen R.E."/>
            <person name="Joubert Y."/>
            <person name="Kaplan A."/>
            <person name="Kroger N."/>
            <person name="Kroth P.G."/>
            <person name="La Roche J."/>
            <person name="Lindquist E."/>
            <person name="Lommer M."/>
            <person name="Martin-Jezequel V."/>
            <person name="Lopez P.J."/>
            <person name="Lucas S."/>
            <person name="Mangogna M."/>
            <person name="McGinnis K."/>
            <person name="Medlin L.K."/>
            <person name="Montsant A."/>
            <person name="Oudot-Le Secq M.P."/>
            <person name="Napoli C."/>
            <person name="Obornik M."/>
            <person name="Parker M.S."/>
            <person name="Petit J.L."/>
            <person name="Porcel B.M."/>
            <person name="Poulsen N."/>
            <person name="Robison M."/>
            <person name="Rychlewski L."/>
            <person name="Rynearson T.A."/>
            <person name="Schmutz J."/>
            <person name="Shapiro H."/>
            <person name="Siaut M."/>
            <person name="Stanley M."/>
            <person name="Sussman M.R."/>
            <person name="Taylor A.R."/>
            <person name="Vardi A."/>
            <person name="von Dassow P."/>
            <person name="Vyverman W."/>
            <person name="Willis A."/>
            <person name="Wyrwicz L.S."/>
            <person name="Rokhsar D.S."/>
            <person name="Weissenbach J."/>
            <person name="Armbrust E.V."/>
            <person name="Green B.R."/>
            <person name="Van de Peer Y."/>
            <person name="Grigoriev I.V."/>
        </authorList>
    </citation>
    <scope>NUCLEOTIDE SEQUENCE [LARGE SCALE GENOMIC DNA]</scope>
    <source>
        <strain evidence="10 11">CCAP 1055/1</strain>
    </source>
</reference>
<feature type="transmembrane region" description="Helical" evidence="7">
    <location>
        <begin position="675"/>
        <end position="697"/>
    </location>
</feature>
<protein>
    <recommendedName>
        <fullName evidence="9">Na+/H+ antiporter NhaC-like C-terminal domain-containing protein</fullName>
    </recommendedName>
</protein>
<feature type="signal peptide" evidence="8">
    <location>
        <begin position="1"/>
        <end position="19"/>
    </location>
</feature>
<feature type="compositionally biased region" description="Basic and acidic residues" evidence="6">
    <location>
        <begin position="737"/>
        <end position="758"/>
    </location>
</feature>
<feature type="transmembrane region" description="Helical" evidence="7">
    <location>
        <begin position="139"/>
        <end position="157"/>
    </location>
</feature>
<sequence length="779" mass="84435">MNLFRTIALLGLASPTVLAFDYQITGSESIVLTDVETGIDKIATIFTDEQILVSVDGLTWEPSTTNVTESNNLLVWETFLDGQLQPQASGTQSLADTGRILPTRIDAGEIVVGSGGRVNIRVEITVDGNTITTEKEFEAYGSGVSIIPLLVVLVFALSTRMVEFSLFSGIFIGACMISGNLKDGFKSTLEDYILEALADVDHGYVYLFTLFLSGLVGMLEKSGGMYGFTKDVSRFATTPRTGQLACFSVGIFVFFDDYANVLLAGETMRPLLDLLYVSREKLSFIVDATSAPIASLSPVSSWVGFEVGLIQTQLDIIVERAGTDDIGIKTSGLGVFLQSIKYRYYPIFMIVLMLGLIYSGRDFGPMLVAERKTQVYERSDGGDGKGVASKNGTSEKHNAPKEGTPLKSWNMVFPVLVLIFFIFYMLVKTGEEPGTSQSFMDKIENSNSYSALLWGTMAAVMLTTIFYLLQPVKDGKVLVPVPSVVKELFFSRKEKDEDAESPPRFLMTVHDSVESFLYGMGRIFPALIVLTLAWASGAIMIGVGADRLFSRWIVGGIDPKALPTLSFIISMFMALATGTSWGTMSILFPLILVPTYDASNGDPTIFYAVTAGVLSGSVAGDHMSPISDTTVLSALACDCDLIAHVTTQVPYAMLVVLTSIILGTVPIGYDAWPNIIGILLGAILLIGFVYGLCAPVVNATGRFDPVTELFIKFSSRGEKESSLLLLKEDTIKKAAGENVQESKDLDVSEDDSSKKLEEAVYETPIGVEAGDSREENENM</sequence>
<dbReference type="KEGG" id="pti:PHATRDRAFT_49064"/>
<keyword evidence="5 7" id="KW-0472">Membrane</keyword>
<dbReference type="OMA" id="TWNMSIV"/>
<dbReference type="GeneID" id="7195309"/>
<evidence type="ECO:0000256" key="2">
    <source>
        <dbReference type="ARBA" id="ARBA00022475"/>
    </source>
</evidence>
<feature type="transmembrane region" description="Helical" evidence="7">
    <location>
        <begin position="565"/>
        <end position="592"/>
    </location>
</feature>
<feature type="region of interest" description="Disordered" evidence="6">
    <location>
        <begin position="737"/>
        <end position="779"/>
    </location>
</feature>
<evidence type="ECO:0000256" key="1">
    <source>
        <dbReference type="ARBA" id="ARBA00004651"/>
    </source>
</evidence>
<feature type="transmembrane region" description="Helical" evidence="7">
    <location>
        <begin position="408"/>
        <end position="427"/>
    </location>
</feature>
<feature type="transmembrane region" description="Helical" evidence="7">
    <location>
        <begin position="164"/>
        <end position="182"/>
    </location>
</feature>
<dbReference type="STRING" id="556484.B7G9D4"/>
<feature type="transmembrane region" description="Helical" evidence="7">
    <location>
        <begin position="523"/>
        <end position="545"/>
    </location>
</feature>
<organism evidence="10 11">
    <name type="scientific">Phaeodactylum tricornutum (strain CCAP 1055/1)</name>
    <dbReference type="NCBI Taxonomy" id="556484"/>
    <lineage>
        <taxon>Eukaryota</taxon>
        <taxon>Sar</taxon>
        <taxon>Stramenopiles</taxon>
        <taxon>Ochrophyta</taxon>
        <taxon>Bacillariophyta</taxon>
        <taxon>Bacillariophyceae</taxon>
        <taxon>Bacillariophycidae</taxon>
        <taxon>Naviculales</taxon>
        <taxon>Phaeodactylaceae</taxon>
        <taxon>Phaeodactylum</taxon>
    </lineage>
</organism>
<dbReference type="eggNOG" id="ENOG502QWQB">
    <property type="taxonomic scope" value="Eukaryota"/>
</dbReference>
<dbReference type="RefSeq" id="XP_002183756.1">
    <property type="nucleotide sequence ID" value="XM_002183720.1"/>
</dbReference>
<keyword evidence="4 7" id="KW-1133">Transmembrane helix</keyword>
<feature type="transmembrane region" description="Helical" evidence="7">
    <location>
        <begin position="448"/>
        <end position="469"/>
    </location>
</feature>
<evidence type="ECO:0000256" key="7">
    <source>
        <dbReference type="SAM" id="Phobius"/>
    </source>
</evidence>
<comment type="subcellular location">
    <subcellularLocation>
        <location evidence="1">Cell membrane</location>
        <topology evidence="1">Multi-pass membrane protein</topology>
    </subcellularLocation>
</comment>
<evidence type="ECO:0000256" key="6">
    <source>
        <dbReference type="SAM" id="MobiDB-lite"/>
    </source>
</evidence>